<comment type="caution">
    <text evidence="1">The sequence shown here is derived from an EMBL/GenBank/DDBJ whole genome shotgun (WGS) entry which is preliminary data.</text>
</comment>
<evidence type="ECO:0000313" key="2">
    <source>
        <dbReference type="Proteomes" id="UP001589870"/>
    </source>
</evidence>
<organism evidence="1 2">
    <name type="scientific">Sphaerimonospora cavernae</name>
    <dbReference type="NCBI Taxonomy" id="1740611"/>
    <lineage>
        <taxon>Bacteria</taxon>
        <taxon>Bacillati</taxon>
        <taxon>Actinomycetota</taxon>
        <taxon>Actinomycetes</taxon>
        <taxon>Streptosporangiales</taxon>
        <taxon>Streptosporangiaceae</taxon>
        <taxon>Sphaerimonospora</taxon>
    </lineage>
</organism>
<gene>
    <name evidence="1" type="ORF">ACFHYQ_11420</name>
</gene>
<dbReference type="SUPFAM" id="SSF46785">
    <property type="entry name" value="Winged helix' DNA-binding domain"/>
    <property type="match status" value="1"/>
</dbReference>
<dbReference type="Proteomes" id="UP001589870">
    <property type="component" value="Unassembled WGS sequence"/>
</dbReference>
<evidence type="ECO:0000313" key="1">
    <source>
        <dbReference type="EMBL" id="MFC0862902.1"/>
    </source>
</evidence>
<name>A0ABV6U385_9ACTN</name>
<evidence type="ECO:0008006" key="3">
    <source>
        <dbReference type="Google" id="ProtNLM"/>
    </source>
</evidence>
<keyword evidence="2" id="KW-1185">Reference proteome</keyword>
<dbReference type="InterPro" id="IPR036390">
    <property type="entry name" value="WH_DNA-bd_sf"/>
</dbReference>
<dbReference type="Gene3D" id="1.10.10.10">
    <property type="entry name" value="Winged helix-like DNA-binding domain superfamily/Winged helix DNA-binding domain"/>
    <property type="match status" value="1"/>
</dbReference>
<proteinExistence type="predicted"/>
<protein>
    <recommendedName>
        <fullName evidence="3">HTH iclR-type domain-containing protein</fullName>
    </recommendedName>
</protein>
<dbReference type="EMBL" id="JBHMQT010000018">
    <property type="protein sequence ID" value="MFC0862902.1"/>
    <property type="molecule type" value="Genomic_DNA"/>
</dbReference>
<dbReference type="RefSeq" id="WP_394301088.1">
    <property type="nucleotide sequence ID" value="NZ_JBHMQT010000018.1"/>
</dbReference>
<dbReference type="InterPro" id="IPR036388">
    <property type="entry name" value="WH-like_DNA-bd_sf"/>
</dbReference>
<reference evidence="1 2" key="1">
    <citation type="submission" date="2024-09" db="EMBL/GenBank/DDBJ databases">
        <authorList>
            <person name="Sun Q."/>
            <person name="Mori K."/>
        </authorList>
    </citation>
    <scope>NUCLEOTIDE SEQUENCE [LARGE SCALE GENOMIC DNA]</scope>
    <source>
        <strain evidence="1 2">TBRC 1851</strain>
    </source>
</reference>
<accession>A0ABV6U385</accession>
<sequence length="85" mass="9205">MRERDRDDESLEDTQEMSGTDLAVYEAAAALNVADRPATVGEITGMTGLPEETVRHCLDSLVGGGRLVPRGEAYLLGPHDWGLSY</sequence>